<evidence type="ECO:0000313" key="2">
    <source>
        <dbReference type="Proteomes" id="UP001185092"/>
    </source>
</evidence>
<gene>
    <name evidence="1" type="ORF">HNQ88_000818</name>
</gene>
<dbReference type="AlphaFoldDB" id="A0AAE3XJ66"/>
<proteinExistence type="predicted"/>
<reference evidence="1" key="1">
    <citation type="submission" date="2023-07" db="EMBL/GenBank/DDBJ databases">
        <title>Genomic Encyclopedia of Type Strains, Phase IV (KMG-IV): sequencing the most valuable type-strain genomes for metagenomic binning, comparative biology and taxonomic classification.</title>
        <authorList>
            <person name="Goeker M."/>
        </authorList>
    </citation>
    <scope>NUCLEOTIDE SEQUENCE</scope>
    <source>
        <strain evidence="1">DSM 26174</strain>
    </source>
</reference>
<dbReference type="PANTHER" id="PTHR36456:SF1">
    <property type="entry name" value="UPF0232 PROTEIN SCO3875"/>
    <property type="match status" value="1"/>
</dbReference>
<protein>
    <recommendedName>
        <fullName evidence="3">DUF721 domain-containing protein</fullName>
    </recommendedName>
</protein>
<comment type="caution">
    <text evidence="1">The sequence shown here is derived from an EMBL/GenBank/DDBJ whole genome shotgun (WGS) entry which is preliminary data.</text>
</comment>
<dbReference type="InterPro" id="IPR007922">
    <property type="entry name" value="DciA-like"/>
</dbReference>
<dbReference type="Pfam" id="PF05258">
    <property type="entry name" value="DciA"/>
    <property type="match status" value="1"/>
</dbReference>
<evidence type="ECO:0008006" key="3">
    <source>
        <dbReference type="Google" id="ProtNLM"/>
    </source>
</evidence>
<dbReference type="PANTHER" id="PTHR36456">
    <property type="entry name" value="UPF0232 PROTEIN SCO3875"/>
    <property type="match status" value="1"/>
</dbReference>
<dbReference type="EMBL" id="JAVDQD010000001">
    <property type="protein sequence ID" value="MDR6237842.1"/>
    <property type="molecule type" value="Genomic_DNA"/>
</dbReference>
<name>A0AAE3XJ66_9BACT</name>
<accession>A0AAE3XJ66</accession>
<sequence>MKKKYKDPASIREEDTKTVKEAMNRLLDSFKLKRKFSETQILSAWEDMMGKTISSRTSKLYFKNGVLFCQITSAPLKHKMLMNKDKMINIIRSEFGPDSVSDIVVY</sequence>
<organism evidence="1 2">
    <name type="scientific">Aureibacter tunicatorum</name>
    <dbReference type="NCBI Taxonomy" id="866807"/>
    <lineage>
        <taxon>Bacteria</taxon>
        <taxon>Pseudomonadati</taxon>
        <taxon>Bacteroidota</taxon>
        <taxon>Cytophagia</taxon>
        <taxon>Cytophagales</taxon>
        <taxon>Persicobacteraceae</taxon>
        <taxon>Aureibacter</taxon>
    </lineage>
</organism>
<keyword evidence="2" id="KW-1185">Reference proteome</keyword>
<dbReference type="RefSeq" id="WP_309937312.1">
    <property type="nucleotide sequence ID" value="NZ_AP025305.1"/>
</dbReference>
<evidence type="ECO:0000313" key="1">
    <source>
        <dbReference type="EMBL" id="MDR6237842.1"/>
    </source>
</evidence>
<dbReference type="Proteomes" id="UP001185092">
    <property type="component" value="Unassembled WGS sequence"/>
</dbReference>